<dbReference type="InterPro" id="IPR042100">
    <property type="entry name" value="Bug_dom1"/>
</dbReference>
<reference evidence="4 5" key="1">
    <citation type="submission" date="2015-12" db="EMBL/GenBank/DDBJ databases">
        <title>Genome sequence of Tistrella mobilis MCCC 1A02139.</title>
        <authorList>
            <person name="Lu L."/>
            <person name="Lai Q."/>
            <person name="Shao Z."/>
            <person name="Qian P."/>
        </authorList>
    </citation>
    <scope>NUCLEOTIDE SEQUENCE [LARGE SCALE GENOMIC DNA]</scope>
    <source>
        <strain evidence="4 5">MCCC 1A02139</strain>
    </source>
</reference>
<dbReference type="Proteomes" id="UP000075787">
    <property type="component" value="Unassembled WGS sequence"/>
</dbReference>
<dbReference type="Proteomes" id="UP000257706">
    <property type="component" value="Unassembled WGS sequence"/>
</dbReference>
<evidence type="ECO:0000256" key="1">
    <source>
        <dbReference type="ARBA" id="ARBA00006987"/>
    </source>
</evidence>
<feature type="signal peptide" evidence="2">
    <location>
        <begin position="1"/>
        <end position="24"/>
    </location>
</feature>
<dbReference type="PIRSF" id="PIRSF017082">
    <property type="entry name" value="YflP"/>
    <property type="match status" value="1"/>
</dbReference>
<dbReference type="GeneID" id="97241362"/>
<dbReference type="SUPFAM" id="SSF53850">
    <property type="entry name" value="Periplasmic binding protein-like II"/>
    <property type="match status" value="1"/>
</dbReference>
<comment type="similarity">
    <text evidence="1">Belongs to the UPF0065 (bug) family.</text>
</comment>
<proteinExistence type="inferred from homology"/>
<evidence type="ECO:0000313" key="3">
    <source>
        <dbReference type="EMBL" id="HAE48199.1"/>
    </source>
</evidence>
<accession>A0A162JR26</accession>
<sequence>MKKFLATAVLGGVLALGLGGAAKAEFPEKNVRIIVPFSPGGAVDFTSRLIAEVGSDYLGGQKIIVENMPGGGAVVGQSYVSRAKPDGYTVLAYTSSVINNPIVKKTPYTYKSFQTLAMYCLDPEVVIAPSNSAFANVADLVKASKSGAVSIATPGHSTSHHIAALVLAKEAGAQFNYIHNESAAMQFQQVMGGHVDAAFVSMGEALSNAKDGRIKILGVMSEERVPAMPDVPTLAEVGLPALDHMATFRGLAVPAETPREVVDKLAAALEKVVADPRFVEGMNKGGYPIAYRGPDAFSTYVDKVAVVMEEILPTLKKPE</sequence>
<dbReference type="RefSeq" id="WP_062769769.1">
    <property type="nucleotide sequence ID" value="NZ_CP121045.1"/>
</dbReference>
<name>A0A162JR26_9PROT</name>
<dbReference type="CDD" id="cd07012">
    <property type="entry name" value="PBP2_Bug_TTT"/>
    <property type="match status" value="1"/>
</dbReference>
<dbReference type="Pfam" id="PF03401">
    <property type="entry name" value="TctC"/>
    <property type="match status" value="1"/>
</dbReference>
<dbReference type="InterPro" id="IPR005064">
    <property type="entry name" value="BUG"/>
</dbReference>
<dbReference type="Gene3D" id="3.40.190.10">
    <property type="entry name" value="Periplasmic binding protein-like II"/>
    <property type="match status" value="1"/>
</dbReference>
<reference evidence="3 6" key="2">
    <citation type="journal article" date="2018" name="Nat. Biotechnol.">
        <title>A standardized bacterial taxonomy based on genome phylogeny substantially revises the tree of life.</title>
        <authorList>
            <person name="Parks D.H."/>
            <person name="Chuvochina M."/>
            <person name="Waite D.W."/>
            <person name="Rinke C."/>
            <person name="Skarshewski A."/>
            <person name="Chaumeil P.A."/>
            <person name="Hugenholtz P."/>
        </authorList>
    </citation>
    <scope>NUCLEOTIDE SEQUENCE [LARGE SCALE GENOMIC DNA]</scope>
    <source>
        <strain evidence="3">UBA8739</strain>
    </source>
</reference>
<keyword evidence="2" id="KW-0732">Signal</keyword>
<organism evidence="4 5">
    <name type="scientific">Tistrella mobilis</name>
    <dbReference type="NCBI Taxonomy" id="171437"/>
    <lineage>
        <taxon>Bacteria</taxon>
        <taxon>Pseudomonadati</taxon>
        <taxon>Pseudomonadota</taxon>
        <taxon>Alphaproteobacteria</taxon>
        <taxon>Geminicoccales</taxon>
        <taxon>Geminicoccaceae</taxon>
        <taxon>Tistrella</taxon>
    </lineage>
</organism>
<evidence type="ECO:0000313" key="6">
    <source>
        <dbReference type="Proteomes" id="UP000257706"/>
    </source>
</evidence>
<evidence type="ECO:0000313" key="5">
    <source>
        <dbReference type="Proteomes" id="UP000075787"/>
    </source>
</evidence>
<comment type="caution">
    <text evidence="4">The sequence shown here is derived from an EMBL/GenBank/DDBJ whole genome shotgun (WGS) entry which is preliminary data.</text>
</comment>
<dbReference type="EMBL" id="DMAI01000195">
    <property type="protein sequence ID" value="HAE48199.1"/>
    <property type="molecule type" value="Genomic_DNA"/>
</dbReference>
<evidence type="ECO:0000256" key="2">
    <source>
        <dbReference type="SAM" id="SignalP"/>
    </source>
</evidence>
<dbReference type="EMBL" id="LPZR01000218">
    <property type="protein sequence ID" value="KYO49698.1"/>
    <property type="molecule type" value="Genomic_DNA"/>
</dbReference>
<gene>
    <name evidence="4" type="ORF">AUP44_16160</name>
    <name evidence="3" type="ORF">DCK97_12335</name>
</gene>
<feature type="chain" id="PRO_5036006739" evidence="2">
    <location>
        <begin position="25"/>
        <end position="319"/>
    </location>
</feature>
<evidence type="ECO:0000313" key="4">
    <source>
        <dbReference type="EMBL" id="KYO49698.1"/>
    </source>
</evidence>
<protein>
    <submittedName>
        <fullName evidence="3">Tripartite tricarboxylate transporter substrate binding protein</fullName>
    </submittedName>
</protein>
<dbReference type="OrthoDB" id="7250553at2"/>
<dbReference type="AlphaFoldDB" id="A0A162JR26"/>
<dbReference type="Gene3D" id="3.40.190.150">
    <property type="entry name" value="Bordetella uptake gene, domain 1"/>
    <property type="match status" value="1"/>
</dbReference>
<dbReference type="PANTHER" id="PTHR42928">
    <property type="entry name" value="TRICARBOXYLATE-BINDING PROTEIN"/>
    <property type="match status" value="1"/>
</dbReference>
<dbReference type="PANTHER" id="PTHR42928:SF5">
    <property type="entry name" value="BLR1237 PROTEIN"/>
    <property type="match status" value="1"/>
</dbReference>